<dbReference type="InterPro" id="IPR000682">
    <property type="entry name" value="PCMT"/>
</dbReference>
<sequence>MQETHRVKPWMVAGFSLSSIAFPRDSYRFNIRRGRHATVVSFPLFVRASVAMCAWFCSGRSNTELVHRLRASNVITSERVKEVMLRVDRGNYAPNFAYDDSPQYLGYEQTISAPHMHAHALELLKERLVPGATVLDVGCGSGYLTAAMARMVEPKGRVVGIDIVKPLVSLAKNNIEKADDDLLTKGVVTLECKTGWEGDKEKGPYDAIHVGAAASSVPRSLVEQLKVGGIMIIPVGPEGGNQVLCRVQKIKDQGPIEETFVAQELLGVRYVPLVRQSPHG</sequence>
<evidence type="ECO:0000256" key="6">
    <source>
        <dbReference type="ARBA" id="ARBA00022679"/>
    </source>
</evidence>
<evidence type="ECO:0000256" key="7">
    <source>
        <dbReference type="ARBA" id="ARBA00022691"/>
    </source>
</evidence>
<dbReference type="NCBIfam" id="TIGR00080">
    <property type="entry name" value="pimt"/>
    <property type="match status" value="1"/>
</dbReference>
<dbReference type="GO" id="GO:0004719">
    <property type="term" value="F:protein-L-isoaspartate (D-aspartate) O-methyltransferase activity"/>
    <property type="evidence" value="ECO:0007669"/>
    <property type="project" value="UniProtKB-EC"/>
</dbReference>
<dbReference type="Proteomes" id="UP000019335">
    <property type="component" value="Chromosome 8"/>
</dbReference>
<gene>
    <name evidence="8" type="ORF">Naga_100103g4</name>
</gene>
<keyword evidence="6 8" id="KW-0808">Transferase</keyword>
<evidence type="ECO:0000256" key="2">
    <source>
        <dbReference type="ARBA" id="ARBA00005369"/>
    </source>
</evidence>
<dbReference type="SUPFAM" id="SSF53335">
    <property type="entry name" value="S-adenosyl-L-methionine-dependent methyltransferases"/>
    <property type="match status" value="1"/>
</dbReference>
<evidence type="ECO:0000313" key="9">
    <source>
        <dbReference type="Proteomes" id="UP000019335"/>
    </source>
</evidence>
<dbReference type="Pfam" id="PF01135">
    <property type="entry name" value="PCMT"/>
    <property type="match status" value="1"/>
</dbReference>
<dbReference type="GO" id="GO:0032259">
    <property type="term" value="P:methylation"/>
    <property type="evidence" value="ECO:0007669"/>
    <property type="project" value="UniProtKB-KW"/>
</dbReference>
<comment type="similarity">
    <text evidence="2">Belongs to the methyltransferase superfamily. L-isoaspartyl/D-aspartyl protein methyltransferase family.</text>
</comment>
<dbReference type="PANTHER" id="PTHR11579:SF0">
    <property type="entry name" value="PROTEIN-L-ISOASPARTATE(D-ASPARTATE) O-METHYLTRANSFERASE"/>
    <property type="match status" value="1"/>
</dbReference>
<dbReference type="OrthoDB" id="73890at2759"/>
<dbReference type="EMBL" id="AZIL01000567">
    <property type="protein sequence ID" value="EWM26905.1"/>
    <property type="molecule type" value="Genomic_DNA"/>
</dbReference>
<accession>W7TIQ3</accession>
<organism evidence="8 9">
    <name type="scientific">Nannochloropsis gaditana</name>
    <dbReference type="NCBI Taxonomy" id="72520"/>
    <lineage>
        <taxon>Eukaryota</taxon>
        <taxon>Sar</taxon>
        <taxon>Stramenopiles</taxon>
        <taxon>Ochrophyta</taxon>
        <taxon>Eustigmatophyceae</taxon>
        <taxon>Eustigmatales</taxon>
        <taxon>Monodopsidaceae</taxon>
        <taxon>Nannochloropsis</taxon>
    </lineage>
</organism>
<dbReference type="Gene3D" id="3.40.50.150">
    <property type="entry name" value="Vaccinia Virus protein VP39"/>
    <property type="match status" value="1"/>
</dbReference>
<keyword evidence="9" id="KW-1185">Reference proteome</keyword>
<evidence type="ECO:0000256" key="4">
    <source>
        <dbReference type="ARBA" id="ARBA00022490"/>
    </source>
</evidence>
<dbReference type="CDD" id="cd02440">
    <property type="entry name" value="AdoMet_MTases"/>
    <property type="match status" value="1"/>
</dbReference>
<evidence type="ECO:0000256" key="3">
    <source>
        <dbReference type="ARBA" id="ARBA00011890"/>
    </source>
</evidence>
<dbReference type="PANTHER" id="PTHR11579">
    <property type="entry name" value="PROTEIN-L-ISOASPARTATE O-METHYLTRANSFERASE"/>
    <property type="match status" value="1"/>
</dbReference>
<dbReference type="EC" id="2.1.1.77" evidence="3"/>
<name>W7TIQ3_9STRA</name>
<dbReference type="AlphaFoldDB" id="W7TIQ3"/>
<keyword evidence="7" id="KW-0949">S-adenosyl-L-methionine</keyword>
<keyword evidence="4" id="KW-0963">Cytoplasm</keyword>
<evidence type="ECO:0000313" key="8">
    <source>
        <dbReference type="EMBL" id="EWM26905.1"/>
    </source>
</evidence>
<reference evidence="8 9" key="1">
    <citation type="journal article" date="2014" name="Mol. Plant">
        <title>Chromosome Scale Genome Assembly and Transcriptome Profiling of Nannochloropsis gaditana in Nitrogen Depletion.</title>
        <authorList>
            <person name="Corteggiani Carpinelli E."/>
            <person name="Telatin A."/>
            <person name="Vitulo N."/>
            <person name="Forcato C."/>
            <person name="D'Angelo M."/>
            <person name="Schiavon R."/>
            <person name="Vezzi A."/>
            <person name="Giacometti G.M."/>
            <person name="Morosinotto T."/>
            <person name="Valle G."/>
        </authorList>
    </citation>
    <scope>NUCLEOTIDE SEQUENCE [LARGE SCALE GENOMIC DNA]</scope>
    <source>
        <strain evidence="8 9">B-31</strain>
    </source>
</reference>
<protein>
    <recommendedName>
        <fullName evidence="3">protein-L-isoaspartate(D-aspartate) O-methyltransferase</fullName>
        <ecNumber evidence="3">2.1.1.77</ecNumber>
    </recommendedName>
</protein>
<evidence type="ECO:0000256" key="1">
    <source>
        <dbReference type="ARBA" id="ARBA00004496"/>
    </source>
</evidence>
<evidence type="ECO:0000256" key="5">
    <source>
        <dbReference type="ARBA" id="ARBA00022603"/>
    </source>
</evidence>
<comment type="subcellular location">
    <subcellularLocation>
        <location evidence="1">Cytoplasm</location>
    </subcellularLocation>
</comment>
<proteinExistence type="inferred from homology"/>
<keyword evidence="5 8" id="KW-0489">Methyltransferase</keyword>
<dbReference type="InterPro" id="IPR029063">
    <property type="entry name" value="SAM-dependent_MTases_sf"/>
</dbReference>
<comment type="caution">
    <text evidence="8">The sequence shown here is derived from an EMBL/GenBank/DDBJ whole genome shotgun (WGS) entry which is preliminary data.</text>
</comment>
<dbReference type="GO" id="GO:0005737">
    <property type="term" value="C:cytoplasm"/>
    <property type="evidence" value="ECO:0007669"/>
    <property type="project" value="UniProtKB-SubCell"/>
</dbReference>